<dbReference type="Pfam" id="PF13450">
    <property type="entry name" value="NAD_binding_8"/>
    <property type="match status" value="1"/>
</dbReference>
<reference evidence="1 2" key="1">
    <citation type="journal article" date="2018" name="Front. Plant Sci.">
        <title>Red Clover (Trifolium pratense) and Zigzag Clover (T. medium) - A Picture of Genomic Similarities and Differences.</title>
        <authorList>
            <person name="Dluhosova J."/>
            <person name="Istvanek J."/>
            <person name="Nedelnik J."/>
            <person name="Repkova J."/>
        </authorList>
    </citation>
    <scope>NUCLEOTIDE SEQUENCE [LARGE SCALE GENOMIC DNA]</scope>
    <source>
        <strain evidence="2">cv. 10/8</strain>
        <tissue evidence="1">Leaf</tissue>
    </source>
</reference>
<dbReference type="GO" id="GO:0016853">
    <property type="term" value="F:isomerase activity"/>
    <property type="evidence" value="ECO:0007669"/>
    <property type="project" value="UniProtKB-KW"/>
</dbReference>
<feature type="non-terminal residue" evidence="1">
    <location>
        <position position="1"/>
    </location>
</feature>
<organism evidence="1 2">
    <name type="scientific">Trifolium medium</name>
    <dbReference type="NCBI Taxonomy" id="97028"/>
    <lineage>
        <taxon>Eukaryota</taxon>
        <taxon>Viridiplantae</taxon>
        <taxon>Streptophyta</taxon>
        <taxon>Embryophyta</taxon>
        <taxon>Tracheophyta</taxon>
        <taxon>Spermatophyta</taxon>
        <taxon>Magnoliopsida</taxon>
        <taxon>eudicotyledons</taxon>
        <taxon>Gunneridae</taxon>
        <taxon>Pentapetalae</taxon>
        <taxon>rosids</taxon>
        <taxon>fabids</taxon>
        <taxon>Fabales</taxon>
        <taxon>Fabaceae</taxon>
        <taxon>Papilionoideae</taxon>
        <taxon>50 kb inversion clade</taxon>
        <taxon>NPAAA clade</taxon>
        <taxon>Hologalegina</taxon>
        <taxon>IRL clade</taxon>
        <taxon>Trifolieae</taxon>
        <taxon>Trifolium</taxon>
    </lineage>
</organism>
<dbReference type="EMBL" id="LXQA010028511">
    <property type="protein sequence ID" value="MCH94929.1"/>
    <property type="molecule type" value="Genomic_DNA"/>
</dbReference>
<sequence length="57" mass="6008">ERDVKSGGRSGKRVDYSEGFAAIVIGSEIGGLVAGTRLTIKGARVLVLEKEELSFAN</sequence>
<accession>A0A392N6X7</accession>
<dbReference type="InterPro" id="IPR036188">
    <property type="entry name" value="FAD/NAD-bd_sf"/>
</dbReference>
<evidence type="ECO:0000313" key="2">
    <source>
        <dbReference type="Proteomes" id="UP000265520"/>
    </source>
</evidence>
<dbReference type="SUPFAM" id="SSF51905">
    <property type="entry name" value="FAD/NAD(P)-binding domain"/>
    <property type="match status" value="1"/>
</dbReference>
<keyword evidence="1" id="KW-0413">Isomerase</keyword>
<protein>
    <submittedName>
        <fullName evidence="1">Carotenoid isomerase</fullName>
    </submittedName>
</protein>
<gene>
    <name evidence="1" type="ORF">A2U01_0015900</name>
</gene>
<keyword evidence="2" id="KW-1185">Reference proteome</keyword>
<dbReference type="AlphaFoldDB" id="A0A392N6X7"/>
<dbReference type="Gene3D" id="3.50.50.60">
    <property type="entry name" value="FAD/NAD(P)-binding domain"/>
    <property type="match status" value="1"/>
</dbReference>
<dbReference type="Proteomes" id="UP000265520">
    <property type="component" value="Unassembled WGS sequence"/>
</dbReference>
<name>A0A392N6X7_9FABA</name>
<evidence type="ECO:0000313" key="1">
    <source>
        <dbReference type="EMBL" id="MCH94929.1"/>
    </source>
</evidence>
<comment type="caution">
    <text evidence="1">The sequence shown here is derived from an EMBL/GenBank/DDBJ whole genome shotgun (WGS) entry which is preliminary data.</text>
</comment>
<proteinExistence type="predicted"/>